<feature type="transmembrane region" description="Helical" evidence="1">
    <location>
        <begin position="333"/>
        <end position="352"/>
    </location>
</feature>
<feature type="transmembrane region" description="Helical" evidence="1">
    <location>
        <begin position="134"/>
        <end position="149"/>
    </location>
</feature>
<accession>A0A2N7AW61</accession>
<dbReference type="EMBL" id="NIPR01000005">
    <property type="protein sequence ID" value="PMD72989.1"/>
    <property type="molecule type" value="Genomic_DNA"/>
</dbReference>
<reference evidence="2 3" key="1">
    <citation type="submission" date="2017-05" db="EMBL/GenBank/DDBJ databases">
        <title>Lactobacillus nurukis nov., sp. nov., isolated from nuruk.</title>
        <authorList>
            <person name="Kim S.-J."/>
        </authorList>
    </citation>
    <scope>NUCLEOTIDE SEQUENCE [LARGE SCALE GENOMIC DNA]</scope>
    <source>
        <strain evidence="2 3">SYF10-1a</strain>
    </source>
</reference>
<dbReference type="Proteomes" id="UP000235649">
    <property type="component" value="Unassembled WGS sequence"/>
</dbReference>
<dbReference type="AlphaFoldDB" id="A0A2N7AW61"/>
<sequence length="369" mass="42449">MYKHVYYSTYKYNCEVRIMIFYSINLAIFIIYSLFTNTYYKNHKVYFWLVLVHLTLLLGLRSSVVGTDTSQYVGFYLEQNTGFNGNGTLVYSSLSNFINWISNGNYHVFLFVLSLATVFFILKSIEILDNDPDLMFWSVFIYLTFYFYFESFNIQRQMLAISMTMFSIALLSKKCYFESGLMIVLAIGIHSTAIFALIGFLIWMARKNRITFIAVVLLAALSNLFLNKLLNNFSQIFDHYQMYTDAVLESGGGTLLLGAFLLLLVIITVIFIDISDEKIMSFALFMTTIGAILFIFGSKSQLIIRMANYFAIYAIIFIPQAIIKLTARFDQRIVKTVLEVVVIIVGLVIFYYKLSHNLGDIIPYSLNAL</sequence>
<keyword evidence="1" id="KW-1133">Transmembrane helix</keyword>
<feature type="transmembrane region" description="Helical" evidence="1">
    <location>
        <begin position="210"/>
        <end position="230"/>
    </location>
</feature>
<proteinExistence type="predicted"/>
<evidence type="ECO:0000313" key="3">
    <source>
        <dbReference type="Proteomes" id="UP000235649"/>
    </source>
</evidence>
<evidence type="ECO:0000256" key="1">
    <source>
        <dbReference type="SAM" id="Phobius"/>
    </source>
</evidence>
<dbReference type="OrthoDB" id="2278077at2"/>
<evidence type="ECO:0000313" key="2">
    <source>
        <dbReference type="EMBL" id="PMD72989.1"/>
    </source>
</evidence>
<feature type="transmembrane region" description="Helical" evidence="1">
    <location>
        <begin position="104"/>
        <end position="122"/>
    </location>
</feature>
<feature type="transmembrane region" description="Helical" evidence="1">
    <location>
        <begin position="20"/>
        <end position="40"/>
    </location>
</feature>
<name>A0A2N7AW61_9LACO</name>
<feature type="transmembrane region" description="Helical" evidence="1">
    <location>
        <begin position="278"/>
        <end position="297"/>
    </location>
</feature>
<dbReference type="Pfam" id="PF14897">
    <property type="entry name" value="EpsG"/>
    <property type="match status" value="1"/>
</dbReference>
<comment type="caution">
    <text evidence="2">The sequence shown here is derived from an EMBL/GenBank/DDBJ whole genome shotgun (WGS) entry which is preliminary data.</text>
</comment>
<evidence type="ECO:0008006" key="4">
    <source>
        <dbReference type="Google" id="ProtNLM"/>
    </source>
</evidence>
<keyword evidence="1" id="KW-0812">Transmembrane</keyword>
<feature type="transmembrane region" description="Helical" evidence="1">
    <location>
        <begin position="251"/>
        <end position="272"/>
    </location>
</feature>
<feature type="transmembrane region" description="Helical" evidence="1">
    <location>
        <begin position="45"/>
        <end position="64"/>
    </location>
</feature>
<feature type="transmembrane region" description="Helical" evidence="1">
    <location>
        <begin position="309"/>
        <end position="327"/>
    </location>
</feature>
<dbReference type="InterPro" id="IPR049458">
    <property type="entry name" value="EpsG-like"/>
</dbReference>
<organism evidence="2 3">
    <name type="scientific">Companilactobacillus nuruki</name>
    <dbReference type="NCBI Taxonomy" id="1993540"/>
    <lineage>
        <taxon>Bacteria</taxon>
        <taxon>Bacillati</taxon>
        <taxon>Bacillota</taxon>
        <taxon>Bacilli</taxon>
        <taxon>Lactobacillales</taxon>
        <taxon>Lactobacillaceae</taxon>
        <taxon>Companilactobacillus</taxon>
    </lineage>
</organism>
<feature type="transmembrane region" description="Helical" evidence="1">
    <location>
        <begin position="183"/>
        <end position="204"/>
    </location>
</feature>
<keyword evidence="1" id="KW-0472">Membrane</keyword>
<keyword evidence="3" id="KW-1185">Reference proteome</keyword>
<protein>
    <recommendedName>
        <fullName evidence="4">EpsG family protein</fullName>
    </recommendedName>
</protein>
<gene>
    <name evidence="2" type="ORF">CBP76_02315</name>
</gene>